<dbReference type="RefSeq" id="XP_011777305.1">
    <property type="nucleotide sequence ID" value="XM_011779003.1"/>
</dbReference>
<dbReference type="Proteomes" id="UP000002316">
    <property type="component" value="Chromosome 10"/>
</dbReference>
<proteinExistence type="predicted"/>
<dbReference type="OrthoDB" id="5560686at2759"/>
<protein>
    <recommendedName>
        <fullName evidence="4">SET domain-containing protein</fullName>
    </recommendedName>
</protein>
<organism evidence="2 3">
    <name type="scientific">Trypanosoma brucei gambiense (strain MHOM/CI/86/DAL972)</name>
    <dbReference type="NCBI Taxonomy" id="679716"/>
    <lineage>
        <taxon>Eukaryota</taxon>
        <taxon>Discoba</taxon>
        <taxon>Euglenozoa</taxon>
        <taxon>Kinetoplastea</taxon>
        <taxon>Metakinetoplastina</taxon>
        <taxon>Trypanosomatida</taxon>
        <taxon>Trypanosomatidae</taxon>
        <taxon>Trypanosoma</taxon>
    </lineage>
</organism>
<feature type="region of interest" description="Disordered" evidence="1">
    <location>
        <begin position="361"/>
        <end position="380"/>
    </location>
</feature>
<gene>
    <name evidence="2" type="ORF">TbgDal_X1200</name>
</gene>
<dbReference type="EMBL" id="FN554973">
    <property type="protein sequence ID" value="CBH15039.1"/>
    <property type="molecule type" value="Genomic_DNA"/>
</dbReference>
<dbReference type="GeneID" id="23864385"/>
<dbReference type="AlphaFoldDB" id="D0A197"/>
<reference evidence="3" key="1">
    <citation type="journal article" date="2010" name="PLoS Negl. Trop. Dis.">
        <title>The genome sequence of Trypanosoma brucei gambiense, causative agent of chronic human african trypanosomiasis.</title>
        <authorList>
            <person name="Jackson A.P."/>
            <person name="Sanders M."/>
            <person name="Berry A."/>
            <person name="McQuillan J."/>
            <person name="Aslett M.A."/>
            <person name="Quail M.A."/>
            <person name="Chukualim B."/>
            <person name="Capewell P."/>
            <person name="MacLeod A."/>
            <person name="Melville S.E."/>
            <person name="Gibson W."/>
            <person name="Barry J.D."/>
            <person name="Berriman M."/>
            <person name="Hertz-Fowler C."/>
        </authorList>
    </citation>
    <scope>NUCLEOTIDE SEQUENCE [LARGE SCALE GENOMIC DNA]</scope>
    <source>
        <strain evidence="3">MHOM/CI/86/DAL972</strain>
    </source>
</reference>
<dbReference type="VEuPathDB" id="TriTrypDB:Tbg972.10.1200"/>
<dbReference type="KEGG" id="tbg:TbgDal_X1200"/>
<sequence>MPLTCLGPSKVVPGATGVFLTCALKKFTPVEIAPTVGATSPPYLCNLISAPRRTISLRRFLALRHQFSSGMCFNIATLRGWYLLAPSTHAPLSDPSGLRAWMQRHHHRYTHVCSTGNGSGSLGLRYGGEEQGVFTASGGDCNPADFEDEEDETVVEDKGDAMQSSAAASPGRSTSAGAVSPLCIQEEHLFEINDGILWEMPPNDDLASPTYWRRHRERMQVYEDTSVGVEQAELIGSDATGGSSHESVVAVEKEQYTGQLRLVRALTRKANVRLTVDDNTQLLVLMPVVDLKEGDELLLHYGREWWSHRLLSTLFMSVQDKEISDVRWVESLFAKPTDVHRPFPLLCRAFAGKRKRRLVGRERDAGREGRTSTECSNSEGTGNDAKVVLYNIATKKKATDSEALIFAVRRSCVDRNFFTSLVGGSERGAFNASRCDDEVPISRVRRVLLQSLREGGGTVGEGPAKDSLDEGETQDDASFCF</sequence>
<evidence type="ECO:0000313" key="3">
    <source>
        <dbReference type="Proteomes" id="UP000002316"/>
    </source>
</evidence>
<accession>D0A197</accession>
<evidence type="ECO:0008006" key="4">
    <source>
        <dbReference type="Google" id="ProtNLM"/>
    </source>
</evidence>
<evidence type="ECO:0000256" key="1">
    <source>
        <dbReference type="SAM" id="MobiDB-lite"/>
    </source>
</evidence>
<feature type="region of interest" description="Disordered" evidence="1">
    <location>
        <begin position="454"/>
        <end position="481"/>
    </location>
</feature>
<feature type="compositionally biased region" description="Polar residues" evidence="1">
    <location>
        <begin position="162"/>
        <end position="176"/>
    </location>
</feature>
<evidence type="ECO:0000313" key="2">
    <source>
        <dbReference type="EMBL" id="CBH15039.1"/>
    </source>
</evidence>
<feature type="compositionally biased region" description="Basic and acidic residues" evidence="1">
    <location>
        <begin position="361"/>
        <end position="371"/>
    </location>
</feature>
<feature type="region of interest" description="Disordered" evidence="1">
    <location>
        <begin position="146"/>
        <end position="176"/>
    </location>
</feature>
<name>D0A197_TRYB9</name>